<dbReference type="Pfam" id="PF13692">
    <property type="entry name" value="Glyco_trans_1_4"/>
    <property type="match status" value="1"/>
</dbReference>
<feature type="domain" description="Glycosyl transferase family 1" evidence="1">
    <location>
        <begin position="166"/>
        <end position="323"/>
    </location>
</feature>
<dbReference type="PATRIC" id="fig|523844.20.peg.3011"/>
<reference evidence="2 3" key="1">
    <citation type="submission" date="2014-07" db="EMBL/GenBank/DDBJ databases">
        <title>Methanogenic archaea and the global carbon cycle.</title>
        <authorList>
            <person name="Henriksen J.R."/>
            <person name="Luke J."/>
            <person name="Reinhart S."/>
            <person name="Benedict M.N."/>
            <person name="Youngblut N.D."/>
            <person name="Metcalf M.E."/>
            <person name="Whitaker R.J."/>
            <person name="Metcalf W.W."/>
        </authorList>
    </citation>
    <scope>NUCLEOTIDE SEQUENCE [LARGE SCALE GENOMIC DNA]</scope>
    <source>
        <strain evidence="3">ATCC 43570 / DSM 1825 / OCM 12 / VKM B-1830 / TM-1</strain>
    </source>
</reference>
<proteinExistence type="predicted"/>
<dbReference type="InterPro" id="IPR001296">
    <property type="entry name" value="Glyco_trans_1"/>
</dbReference>
<dbReference type="EMBL" id="CP009501">
    <property type="protein sequence ID" value="AKB14232.1"/>
    <property type="molecule type" value="Genomic_DNA"/>
</dbReference>
<name>A0A0E3NEN9_METTT</name>
<dbReference type="GeneID" id="41602116"/>
<dbReference type="CDD" id="cd03801">
    <property type="entry name" value="GT4_PimA-like"/>
    <property type="match status" value="2"/>
</dbReference>
<dbReference type="STRING" id="523844.MSTHT_2474"/>
<organism evidence="2 3">
    <name type="scientific">Methanosarcina thermophila (strain ATCC 43570 / DSM 1825 / OCM 12 / VKM B-1830 / TM-1)</name>
    <dbReference type="NCBI Taxonomy" id="523844"/>
    <lineage>
        <taxon>Archaea</taxon>
        <taxon>Methanobacteriati</taxon>
        <taxon>Methanobacteriota</taxon>
        <taxon>Stenosarchaea group</taxon>
        <taxon>Methanomicrobia</taxon>
        <taxon>Methanosarcinales</taxon>
        <taxon>Methanosarcinaceae</taxon>
        <taxon>Methanosarcina</taxon>
    </lineage>
</organism>
<dbReference type="PANTHER" id="PTHR12526">
    <property type="entry name" value="GLYCOSYLTRANSFERASE"/>
    <property type="match status" value="1"/>
</dbReference>
<gene>
    <name evidence="2" type="ORF">MSTHT_2474</name>
</gene>
<dbReference type="KEGG" id="mthr:MSTHT_2474"/>
<protein>
    <recommendedName>
        <fullName evidence="1">Glycosyl transferase family 1 domain-containing protein</fullName>
    </recommendedName>
</protein>
<evidence type="ECO:0000313" key="2">
    <source>
        <dbReference type="EMBL" id="AKB14232.1"/>
    </source>
</evidence>
<dbReference type="OrthoDB" id="132546at2157"/>
<dbReference type="Proteomes" id="UP000066529">
    <property type="component" value="Chromosome"/>
</dbReference>
<dbReference type="HOGENOM" id="CLU_011164_0_0_2"/>
<dbReference type="SUPFAM" id="SSF53756">
    <property type="entry name" value="UDP-Glycosyltransferase/glycogen phosphorylase"/>
    <property type="match status" value="2"/>
</dbReference>
<dbReference type="GO" id="GO:0016757">
    <property type="term" value="F:glycosyltransferase activity"/>
    <property type="evidence" value="ECO:0007669"/>
    <property type="project" value="InterPro"/>
</dbReference>
<evidence type="ECO:0000313" key="3">
    <source>
        <dbReference type="Proteomes" id="UP000066529"/>
    </source>
</evidence>
<evidence type="ECO:0000259" key="1">
    <source>
        <dbReference type="Pfam" id="PF00534"/>
    </source>
</evidence>
<dbReference type="Gene3D" id="3.40.50.2000">
    <property type="entry name" value="Glycogen Phosphorylase B"/>
    <property type="match status" value="3"/>
</dbReference>
<sequence>MKIAVVTPRNVTGEKGGAENFYEGLVGALKNEGHSVAHIAVPVDESCFEGILEAYSNCFYLNLDAYDLVISTKAPTYMVRHRNHVSYLLHTIRVFYDMFDVEFSSSDREKKKQRRLIHEFDKYGLSPSRIKKHFVNGAPVYERMIAVDDFWKTVNFEVLHHPPKIENFKEPEEGKFIFFPTRLHRWKRPDLIINAMKYVKSNIRLIISGRGEDEAYYRQLAKHDKRISFIGWINDDQLVDLYSKSLVVPFVPVNEDYGLITIEAFQSKKPVITCSDSGEPARIVIDGLSGFVVEPDPREIAMKINYLVENPSHARKMGEEGYKLVQEITWQNVINRLLSSEDKTDAVEPLEKNEFFFHETSKKVKVVVTDNQILDPPIGGGRVRIYQLYKNFDPDRFDITYLGTFDWLGPEEREQKLADNFTETLVPMTVPHIAIDKIFSRLCGRKTTLDVTIPLLMKFTPRYQQKLSELCREADVVIVSHPWVYPYVKEEIKILDKKPLLIYDSHNLEYNIKKEILNSTIVGRYLVNNVYRVEKELVHDSDLIFVCSDEDLRAFSEIYGIDSKKILLVPNGASVDSVAPISSDEKEALKAHYGFEGKVTAVFLASGGYKPNDDAAEYICKQLAPSLKNITFILVGSVCDNLKSEIKNSLGENVVLMGVVSSEDKSKILLSSDIALNPVTQGSGTNIKVFDYLAAGLNVITTPVGSRGISFTNLENGVIAELNDFQASIEMLLNDPLLREKISKNARLLAEKYNWSDISRTAGEKIVNLMENSK</sequence>
<dbReference type="AlphaFoldDB" id="A0A0E3NEN9"/>
<dbReference type="PANTHER" id="PTHR12526:SF625">
    <property type="entry name" value="PHOSPHATIDYLINOSITOL GLYCAN-CLASS A"/>
    <property type="match status" value="1"/>
</dbReference>
<dbReference type="RefSeq" id="WP_148704378.1">
    <property type="nucleotide sequence ID" value="NZ_CP009501.1"/>
</dbReference>
<dbReference type="Pfam" id="PF00534">
    <property type="entry name" value="Glycos_transf_1"/>
    <property type="match status" value="1"/>
</dbReference>
<accession>A0A0E3NEN9</accession>